<dbReference type="STRING" id="141349.BN1232_05889"/>
<dbReference type="PANTHER" id="PTHR33371:SF16">
    <property type="entry name" value="MCE-FAMILY PROTEIN MCE3F"/>
    <property type="match status" value="1"/>
</dbReference>
<dbReference type="Proteomes" id="UP000199251">
    <property type="component" value="Unassembled WGS sequence"/>
</dbReference>
<reference evidence="4 5" key="1">
    <citation type="submission" date="2015-03" db="EMBL/GenBank/DDBJ databases">
        <authorList>
            <person name="Urmite Genomes"/>
        </authorList>
    </citation>
    <scope>NUCLEOTIDE SEQUENCE [LARGE SCALE GENOMIC DNA]</scope>
    <source>
        <strain evidence="4 5">CSUR P1491</strain>
    </source>
</reference>
<evidence type="ECO:0000313" key="5">
    <source>
        <dbReference type="Proteomes" id="UP000199251"/>
    </source>
</evidence>
<dbReference type="AlphaFoldDB" id="A0A0E4H1P9"/>
<dbReference type="Pfam" id="PF02470">
    <property type="entry name" value="MlaD"/>
    <property type="match status" value="1"/>
</dbReference>
<feature type="domain" description="Mce/MlaD" evidence="2">
    <location>
        <begin position="41"/>
        <end position="115"/>
    </location>
</feature>
<dbReference type="GO" id="GO:0005576">
    <property type="term" value="C:extracellular region"/>
    <property type="evidence" value="ECO:0007669"/>
    <property type="project" value="TreeGrafter"/>
</dbReference>
<evidence type="ECO:0000259" key="3">
    <source>
        <dbReference type="Pfam" id="PF11887"/>
    </source>
</evidence>
<feature type="compositionally biased region" description="Pro residues" evidence="1">
    <location>
        <begin position="421"/>
        <end position="447"/>
    </location>
</feature>
<dbReference type="InterPro" id="IPR024516">
    <property type="entry name" value="Mce_C"/>
</dbReference>
<dbReference type="InterPro" id="IPR003399">
    <property type="entry name" value="Mce/MlaD"/>
</dbReference>
<evidence type="ECO:0000256" key="1">
    <source>
        <dbReference type="SAM" id="MobiDB-lite"/>
    </source>
</evidence>
<feature type="region of interest" description="Disordered" evidence="1">
    <location>
        <begin position="402"/>
        <end position="493"/>
    </location>
</feature>
<name>A0A0E4H1P9_MYCLN</name>
<evidence type="ECO:0000259" key="2">
    <source>
        <dbReference type="Pfam" id="PF02470"/>
    </source>
</evidence>
<dbReference type="InterPro" id="IPR005693">
    <property type="entry name" value="Mce"/>
</dbReference>
<dbReference type="OrthoDB" id="4741753at2"/>
<gene>
    <name evidence="4" type="ORF">BN1232_05889</name>
</gene>
<proteinExistence type="predicted"/>
<evidence type="ECO:0000313" key="4">
    <source>
        <dbReference type="EMBL" id="CQD23841.1"/>
    </source>
</evidence>
<sequence>MRLNRRILIQLAIFGAVTLAAISEMGLHFMKLPVMLFGAGRYTVTVQLPQTGGLYDTSNVTYRGVEVGRVASVHLTDTGVEAALSLKSGINIPSDLKAEVHSQSAIGEQYVELLPRDGNSRPLKNGDVIPLKDTSVPPDINSLLAAATNGLRAVPHNDLKTVIDESYTAVGGLGPELSRLVNGSSRLAIDAHANLDSLTALIDQAQPVLDSQTETADAIQAWAAHLATVTKELQTSDKAVAGILDNGGPAAAEARQLIERLQPTLPILLANLVSVGQVALTYRNDLEQILVLYPQATSYLSGAAVANANTKQAYQGIYIDFNLNLGIPPMCLTGFLPATQQRVPTLVDAPDHPPGDFYCRVPQDSPFNVRGARNLPCETVPGKRAATVKMCESDEQYVPLNDGFNWKGDPNATLSGQDVPQLPPGSPRPAPAAPPPPPAAGPPPAPSPVAGAPYDPVTGAYVGPDGRVQTQSDLAQTAPKEKTWQTMLVPPGS</sequence>
<dbReference type="Pfam" id="PF11887">
    <property type="entry name" value="Mce4_CUP1"/>
    <property type="match status" value="1"/>
</dbReference>
<dbReference type="EMBL" id="CTEE01000002">
    <property type="protein sequence ID" value="CQD23841.1"/>
    <property type="molecule type" value="Genomic_DNA"/>
</dbReference>
<dbReference type="NCBIfam" id="TIGR00996">
    <property type="entry name" value="Mtu_fam_mce"/>
    <property type="match status" value="1"/>
</dbReference>
<organism evidence="4 5">
    <name type="scientific">Mycobacterium lentiflavum</name>
    <dbReference type="NCBI Taxonomy" id="141349"/>
    <lineage>
        <taxon>Bacteria</taxon>
        <taxon>Bacillati</taxon>
        <taxon>Actinomycetota</taxon>
        <taxon>Actinomycetes</taxon>
        <taxon>Mycobacteriales</taxon>
        <taxon>Mycobacteriaceae</taxon>
        <taxon>Mycobacterium</taxon>
        <taxon>Mycobacterium simiae complex</taxon>
    </lineage>
</organism>
<feature type="domain" description="Mammalian cell entry C-terminal" evidence="3">
    <location>
        <begin position="120"/>
        <end position="290"/>
    </location>
</feature>
<protein>
    <submittedName>
        <fullName evidence="4">Virulence factor Mce family protein</fullName>
    </submittedName>
</protein>
<accession>A0A0E4H1P9</accession>
<dbReference type="InterPro" id="IPR052336">
    <property type="entry name" value="MlaD_Phospholipid_Transporter"/>
</dbReference>
<dbReference type="RefSeq" id="WP_090609719.1">
    <property type="nucleotide sequence ID" value="NZ_CTEE01000002.1"/>
</dbReference>
<dbReference type="PANTHER" id="PTHR33371">
    <property type="entry name" value="INTERMEMBRANE PHOSPHOLIPID TRANSPORT SYSTEM BINDING PROTEIN MLAD-RELATED"/>
    <property type="match status" value="1"/>
</dbReference>